<organism evidence="2 3">
    <name type="scientific">Pseudomonas putida</name>
    <name type="common">Arthrobacter siderocapsulatus</name>
    <dbReference type="NCBI Taxonomy" id="303"/>
    <lineage>
        <taxon>Bacteria</taxon>
        <taxon>Pseudomonadati</taxon>
        <taxon>Pseudomonadota</taxon>
        <taxon>Gammaproteobacteria</taxon>
        <taxon>Pseudomonadales</taxon>
        <taxon>Pseudomonadaceae</taxon>
        <taxon>Pseudomonas</taxon>
    </lineage>
</organism>
<dbReference type="EMBL" id="JAEHTE010000009">
    <property type="protein sequence ID" value="MBI6884483.1"/>
    <property type="molecule type" value="Genomic_DNA"/>
</dbReference>
<gene>
    <name evidence="2" type="ORF">JEU22_11210</name>
</gene>
<keyword evidence="1" id="KW-0472">Membrane</keyword>
<keyword evidence="1" id="KW-1133">Transmembrane helix</keyword>
<reference evidence="2" key="1">
    <citation type="submission" date="2020-12" db="EMBL/GenBank/DDBJ databases">
        <title>Enhanced detection system for hospital associated transmission using whole genome sequencing surveillance.</title>
        <authorList>
            <person name="Harrison L.H."/>
            <person name="Van Tyne D."/>
            <person name="Marsh J.W."/>
            <person name="Griffith M.P."/>
            <person name="Snyder D.J."/>
            <person name="Cooper V.S."/>
            <person name="Mustapha M."/>
        </authorList>
    </citation>
    <scope>NUCLEOTIDE SEQUENCE</scope>
    <source>
        <strain evidence="2">PSB00042</strain>
    </source>
</reference>
<evidence type="ECO:0000313" key="2">
    <source>
        <dbReference type="EMBL" id="MBI6884483.1"/>
    </source>
</evidence>
<feature type="transmembrane region" description="Helical" evidence="1">
    <location>
        <begin position="34"/>
        <end position="51"/>
    </location>
</feature>
<dbReference type="RefSeq" id="WP_198747249.1">
    <property type="nucleotide sequence ID" value="NZ_JAEHTE010000009.1"/>
</dbReference>
<comment type="caution">
    <text evidence="2">The sequence shown here is derived from an EMBL/GenBank/DDBJ whole genome shotgun (WGS) entry which is preliminary data.</text>
</comment>
<dbReference type="AlphaFoldDB" id="A0A8I1JJY1"/>
<protein>
    <submittedName>
        <fullName evidence="2">Uncharacterized protein</fullName>
    </submittedName>
</protein>
<proteinExistence type="predicted"/>
<accession>A0A8I1JJY1</accession>
<keyword evidence="1" id="KW-0812">Transmembrane</keyword>
<name>A0A8I1JJY1_PSEPU</name>
<evidence type="ECO:0000313" key="3">
    <source>
        <dbReference type="Proteomes" id="UP000637061"/>
    </source>
</evidence>
<evidence type="ECO:0000256" key="1">
    <source>
        <dbReference type="SAM" id="Phobius"/>
    </source>
</evidence>
<dbReference type="Proteomes" id="UP000637061">
    <property type="component" value="Unassembled WGS sequence"/>
</dbReference>
<sequence length="52" mass="5464">MSLVLRNTQSGWVLSGLVMGVLLGMRWTHIGLTVSNVLLAVCGPLIIALTGT</sequence>